<organism evidence="3 4">
    <name type="scientific">Roridomyces roridus</name>
    <dbReference type="NCBI Taxonomy" id="1738132"/>
    <lineage>
        <taxon>Eukaryota</taxon>
        <taxon>Fungi</taxon>
        <taxon>Dikarya</taxon>
        <taxon>Basidiomycota</taxon>
        <taxon>Agaricomycotina</taxon>
        <taxon>Agaricomycetes</taxon>
        <taxon>Agaricomycetidae</taxon>
        <taxon>Agaricales</taxon>
        <taxon>Marasmiineae</taxon>
        <taxon>Mycenaceae</taxon>
        <taxon>Roridomyces</taxon>
    </lineage>
</organism>
<sequence>LLKMSPTVVALTWILHDYLITLEDEIRYIWTQSSSPSKWMFFWIRYYTITLLLFDVIQIHVFSIPHITSPNLCVAMDTIIRVVGAVSLWSVEIIMQLRVYALYECSKRVVAFNLILFVFSIAGFLYILIFNHSRRASVIADVIHLDLPGCPSVHSGIEWAQWIPATIYEGILFGFALFKTFETTFVNLRRKTRLSLYELMIRDNIMYFFAVTALLIFNNLMVVNVTHIPWFSYGPFHAAVGIMTCRMLINLRKAADTDMIDMGWSEELRNMSTENTSQAQTRAPKRHG</sequence>
<accession>A0AAD7C906</accession>
<feature type="non-terminal residue" evidence="3">
    <location>
        <position position="288"/>
    </location>
</feature>
<feature type="transmembrane region" description="Helical" evidence="1">
    <location>
        <begin position="159"/>
        <end position="178"/>
    </location>
</feature>
<name>A0AAD7C906_9AGAR</name>
<feature type="transmembrane region" description="Helical" evidence="1">
    <location>
        <begin position="230"/>
        <end position="249"/>
    </location>
</feature>
<feature type="transmembrane region" description="Helical" evidence="1">
    <location>
        <begin position="109"/>
        <end position="129"/>
    </location>
</feature>
<evidence type="ECO:0000256" key="1">
    <source>
        <dbReference type="SAM" id="Phobius"/>
    </source>
</evidence>
<feature type="transmembrane region" description="Helical" evidence="1">
    <location>
        <begin position="46"/>
        <end position="67"/>
    </location>
</feature>
<evidence type="ECO:0000313" key="3">
    <source>
        <dbReference type="EMBL" id="KAJ7642026.1"/>
    </source>
</evidence>
<comment type="caution">
    <text evidence="3">The sequence shown here is derived from an EMBL/GenBank/DDBJ whole genome shotgun (WGS) entry which is preliminary data.</text>
</comment>
<feature type="non-terminal residue" evidence="3">
    <location>
        <position position="1"/>
    </location>
</feature>
<keyword evidence="1" id="KW-0472">Membrane</keyword>
<dbReference type="AlphaFoldDB" id="A0AAD7C906"/>
<dbReference type="InterPro" id="IPR045340">
    <property type="entry name" value="DUF6533"/>
</dbReference>
<dbReference type="Proteomes" id="UP001221142">
    <property type="component" value="Unassembled WGS sequence"/>
</dbReference>
<feature type="domain" description="DUF6533" evidence="2">
    <location>
        <begin position="8"/>
        <end position="49"/>
    </location>
</feature>
<feature type="transmembrane region" description="Helical" evidence="1">
    <location>
        <begin position="79"/>
        <end position="97"/>
    </location>
</feature>
<keyword evidence="1" id="KW-0812">Transmembrane</keyword>
<reference evidence="3" key="1">
    <citation type="submission" date="2023-03" db="EMBL/GenBank/DDBJ databases">
        <title>Massive genome expansion in bonnet fungi (Mycena s.s.) driven by repeated elements and novel gene families across ecological guilds.</title>
        <authorList>
            <consortium name="Lawrence Berkeley National Laboratory"/>
            <person name="Harder C.B."/>
            <person name="Miyauchi S."/>
            <person name="Viragh M."/>
            <person name="Kuo A."/>
            <person name="Thoen E."/>
            <person name="Andreopoulos B."/>
            <person name="Lu D."/>
            <person name="Skrede I."/>
            <person name="Drula E."/>
            <person name="Henrissat B."/>
            <person name="Morin E."/>
            <person name="Kohler A."/>
            <person name="Barry K."/>
            <person name="LaButti K."/>
            <person name="Morin E."/>
            <person name="Salamov A."/>
            <person name="Lipzen A."/>
            <person name="Mereny Z."/>
            <person name="Hegedus B."/>
            <person name="Baldrian P."/>
            <person name="Stursova M."/>
            <person name="Weitz H."/>
            <person name="Taylor A."/>
            <person name="Grigoriev I.V."/>
            <person name="Nagy L.G."/>
            <person name="Martin F."/>
            <person name="Kauserud H."/>
        </authorList>
    </citation>
    <scope>NUCLEOTIDE SEQUENCE</scope>
    <source>
        <strain evidence="3">9284</strain>
    </source>
</reference>
<evidence type="ECO:0000259" key="2">
    <source>
        <dbReference type="Pfam" id="PF20151"/>
    </source>
</evidence>
<dbReference type="Pfam" id="PF20151">
    <property type="entry name" value="DUF6533"/>
    <property type="match status" value="1"/>
</dbReference>
<proteinExistence type="predicted"/>
<dbReference type="EMBL" id="JARKIF010000004">
    <property type="protein sequence ID" value="KAJ7642026.1"/>
    <property type="molecule type" value="Genomic_DNA"/>
</dbReference>
<keyword evidence="4" id="KW-1185">Reference proteome</keyword>
<protein>
    <recommendedName>
        <fullName evidence="2">DUF6533 domain-containing protein</fullName>
    </recommendedName>
</protein>
<keyword evidence="1" id="KW-1133">Transmembrane helix</keyword>
<evidence type="ECO:0000313" key="4">
    <source>
        <dbReference type="Proteomes" id="UP001221142"/>
    </source>
</evidence>
<gene>
    <name evidence="3" type="ORF">FB45DRAFT_684541</name>
</gene>
<feature type="transmembrane region" description="Helical" evidence="1">
    <location>
        <begin position="199"/>
        <end position="218"/>
    </location>
</feature>